<name>A0A162KXN8_9PROT</name>
<dbReference type="AlphaFoldDB" id="A0A162KXN8"/>
<evidence type="ECO:0000313" key="1">
    <source>
        <dbReference type="EMBL" id="KYO52399.1"/>
    </source>
</evidence>
<sequence length="184" mass="20174">MNGPGGGGGSGYYWLAYDVENYLGACKICNTIMKGTLFPVAGTRCVAPGTPAQLAGERAYLCHPLNPSDADPQDLITFDGVLAIPAHASGFDRARADLIISLFRLNDREELVNERARQIVLFGGYFEKHHRGDRSPRIAEILNFADNPGIPHASCVRAHARMWADDPGRAREIWALCEKMTFSL</sequence>
<reference evidence="1 2" key="1">
    <citation type="submission" date="2015-12" db="EMBL/GenBank/DDBJ databases">
        <title>Genome sequence of Tistrella mobilis MCCC 1A02139.</title>
        <authorList>
            <person name="Lu L."/>
            <person name="Lai Q."/>
            <person name="Shao Z."/>
            <person name="Qian P."/>
        </authorList>
    </citation>
    <scope>NUCLEOTIDE SEQUENCE [LARGE SCALE GENOMIC DNA]</scope>
    <source>
        <strain evidence="1 2">MCCC 1A02139</strain>
    </source>
</reference>
<accession>A0A162KXN8</accession>
<organism evidence="1 2">
    <name type="scientific">Tistrella mobilis</name>
    <dbReference type="NCBI Taxonomy" id="171437"/>
    <lineage>
        <taxon>Bacteria</taxon>
        <taxon>Pseudomonadati</taxon>
        <taxon>Pseudomonadota</taxon>
        <taxon>Alphaproteobacteria</taxon>
        <taxon>Geminicoccales</taxon>
        <taxon>Geminicoccaceae</taxon>
        <taxon>Tistrella</taxon>
    </lineage>
</organism>
<evidence type="ECO:0000313" key="2">
    <source>
        <dbReference type="Proteomes" id="UP000075787"/>
    </source>
</evidence>
<protein>
    <submittedName>
        <fullName evidence="1">Uncharacterized protein</fullName>
    </submittedName>
</protein>
<comment type="caution">
    <text evidence="1">The sequence shown here is derived from an EMBL/GenBank/DDBJ whole genome shotgun (WGS) entry which is preliminary data.</text>
</comment>
<dbReference type="Proteomes" id="UP000075787">
    <property type="component" value="Unassembled WGS sequence"/>
</dbReference>
<gene>
    <name evidence="1" type="ORF">AUP44_05275</name>
</gene>
<proteinExistence type="predicted"/>
<dbReference type="EMBL" id="LPZR01000156">
    <property type="protein sequence ID" value="KYO52399.1"/>
    <property type="molecule type" value="Genomic_DNA"/>
</dbReference>